<keyword evidence="1" id="KW-0472">Membrane</keyword>
<dbReference type="Pfam" id="PF11127">
    <property type="entry name" value="YgaP-like_TM"/>
    <property type="match status" value="1"/>
</dbReference>
<organism evidence="3">
    <name type="scientific">Planktothricoides raciborskii GIHE-MW2</name>
    <dbReference type="NCBI Taxonomy" id="2792601"/>
    <lineage>
        <taxon>Bacteria</taxon>
        <taxon>Bacillati</taxon>
        <taxon>Cyanobacteriota</taxon>
        <taxon>Cyanophyceae</taxon>
        <taxon>Oscillatoriophycideae</taxon>
        <taxon>Oscillatoriales</taxon>
        <taxon>Oscillatoriaceae</taxon>
        <taxon>Planktothricoides</taxon>
    </lineage>
</organism>
<keyword evidence="1" id="KW-1133">Transmembrane helix</keyword>
<dbReference type="RefSeq" id="WP_354636168.1">
    <property type="nucleotide sequence ID" value="NZ_CP159837.1"/>
</dbReference>
<gene>
    <name evidence="3" type="ORF">ABWT76_002379</name>
</gene>
<protein>
    <submittedName>
        <fullName evidence="3">DUF2892 domain-containing protein</fullName>
    </submittedName>
</protein>
<feature type="transmembrane region" description="Helical" evidence="1">
    <location>
        <begin position="39"/>
        <end position="59"/>
    </location>
</feature>
<feature type="domain" description="Inner membrane protein YgaP-like transmembrane" evidence="2">
    <location>
        <begin position="1"/>
        <end position="66"/>
    </location>
</feature>
<dbReference type="EMBL" id="CP159837">
    <property type="protein sequence ID" value="XCM39447.1"/>
    <property type="molecule type" value="Genomic_DNA"/>
</dbReference>
<proteinExistence type="predicted"/>
<reference evidence="3" key="1">
    <citation type="submission" date="2024-07" db="EMBL/GenBank/DDBJ databases">
        <authorList>
            <person name="Kim Y.J."/>
            <person name="Jeong J.Y."/>
        </authorList>
    </citation>
    <scope>NUCLEOTIDE SEQUENCE</scope>
    <source>
        <strain evidence="3">GIHE-MW2</strain>
    </source>
</reference>
<accession>A0AAU8JKV5</accession>
<evidence type="ECO:0000313" key="3">
    <source>
        <dbReference type="EMBL" id="XCM39447.1"/>
    </source>
</evidence>
<sequence length="68" mass="7124">MSNNVGSLDRMVRFLLAAALLYTGLNVYQGTPLAIGLDIGAGLLAFSAAFGFCGIYRLLGINTSKSPK</sequence>
<name>A0AAU8JKV5_9CYAN</name>
<dbReference type="AlphaFoldDB" id="A0AAU8JKV5"/>
<keyword evidence="1" id="KW-0812">Transmembrane</keyword>
<evidence type="ECO:0000259" key="2">
    <source>
        <dbReference type="Pfam" id="PF11127"/>
    </source>
</evidence>
<dbReference type="InterPro" id="IPR021309">
    <property type="entry name" value="YgaP-like_TM"/>
</dbReference>
<evidence type="ECO:0000256" key="1">
    <source>
        <dbReference type="SAM" id="Phobius"/>
    </source>
</evidence>